<keyword evidence="3" id="KW-1185">Reference proteome</keyword>
<feature type="transmembrane region" description="Helical" evidence="1">
    <location>
        <begin position="26"/>
        <end position="43"/>
    </location>
</feature>
<keyword evidence="1" id="KW-0812">Transmembrane</keyword>
<keyword evidence="1" id="KW-1133">Transmembrane helix</keyword>
<dbReference type="RefSeq" id="WP_107931790.1">
    <property type="nucleotide sequence ID" value="NZ_CP085009.1"/>
</dbReference>
<dbReference type="EMBL" id="QJTJ01000002">
    <property type="protein sequence ID" value="PYF08414.1"/>
    <property type="molecule type" value="Genomic_DNA"/>
</dbReference>
<keyword evidence="1" id="KW-0472">Membrane</keyword>
<reference evidence="2 3" key="1">
    <citation type="submission" date="2018-06" db="EMBL/GenBank/DDBJ databases">
        <title>Genomic Encyclopedia of Archaeal and Bacterial Type Strains, Phase II (KMG-II): from individual species to whole genera.</title>
        <authorList>
            <person name="Goeker M."/>
        </authorList>
    </citation>
    <scope>NUCLEOTIDE SEQUENCE [LARGE SCALE GENOMIC DNA]</scope>
    <source>
        <strain evidence="2 3">KACC 16626</strain>
    </source>
</reference>
<proteinExistence type="predicted"/>
<protein>
    <submittedName>
        <fullName evidence="2">Uncharacterized protein</fullName>
    </submittedName>
</protein>
<evidence type="ECO:0000313" key="3">
    <source>
        <dbReference type="Proteomes" id="UP000247416"/>
    </source>
</evidence>
<evidence type="ECO:0000256" key="1">
    <source>
        <dbReference type="SAM" id="Phobius"/>
    </source>
</evidence>
<feature type="transmembrane region" description="Helical" evidence="1">
    <location>
        <begin position="6"/>
        <end position="21"/>
    </location>
</feature>
<accession>A0A318TUR9</accession>
<gene>
    <name evidence="2" type="ORF">BJ095_102180</name>
</gene>
<sequence>MEFLIYISLFISAVSFMLGIAKLSWCYLLVSTITCIPLSYYFLGTNNAWKYVGFIPWFVLFLLAVAFAIIKRKNVDVKNLGEFLRRI</sequence>
<organism evidence="2 3">
    <name type="scientific">Ureibacillus chungkukjangi</name>
    <dbReference type="NCBI Taxonomy" id="1202712"/>
    <lineage>
        <taxon>Bacteria</taxon>
        <taxon>Bacillati</taxon>
        <taxon>Bacillota</taxon>
        <taxon>Bacilli</taxon>
        <taxon>Bacillales</taxon>
        <taxon>Caryophanaceae</taxon>
        <taxon>Ureibacillus</taxon>
    </lineage>
</organism>
<dbReference type="OrthoDB" id="2892502at2"/>
<feature type="transmembrane region" description="Helical" evidence="1">
    <location>
        <begin position="49"/>
        <end position="70"/>
    </location>
</feature>
<evidence type="ECO:0000313" key="2">
    <source>
        <dbReference type="EMBL" id="PYF08414.1"/>
    </source>
</evidence>
<dbReference type="Proteomes" id="UP000247416">
    <property type="component" value="Unassembled WGS sequence"/>
</dbReference>
<comment type="caution">
    <text evidence="2">The sequence shown here is derived from an EMBL/GenBank/DDBJ whole genome shotgun (WGS) entry which is preliminary data.</text>
</comment>
<dbReference type="AlphaFoldDB" id="A0A318TUR9"/>
<name>A0A318TUR9_9BACL</name>